<comment type="caution">
    <text evidence="7">The sequence shown here is derived from an EMBL/GenBank/DDBJ whole genome shotgun (WGS) entry which is preliminary data.</text>
</comment>
<evidence type="ECO:0000313" key="7">
    <source>
        <dbReference type="EMBL" id="TCQ02934.1"/>
    </source>
</evidence>
<dbReference type="AlphaFoldDB" id="A0A4V2T3W3"/>
<protein>
    <recommendedName>
        <fullName evidence="3 5">Regulatory protein RecX</fullName>
    </recommendedName>
</protein>
<reference evidence="7 8" key="1">
    <citation type="submission" date="2019-03" db="EMBL/GenBank/DDBJ databases">
        <title>Genomic Encyclopedia of Type Strains, Phase IV (KMG-IV): sequencing the most valuable type-strain genomes for metagenomic binning, comparative biology and taxonomic classification.</title>
        <authorList>
            <person name="Goeker M."/>
        </authorList>
    </citation>
    <scope>NUCLEOTIDE SEQUENCE [LARGE SCALE GENOMIC DNA]</scope>
    <source>
        <strain evidence="7 8">DSM 100013</strain>
    </source>
</reference>
<dbReference type="OrthoDB" id="9804967at2"/>
<evidence type="ECO:0000256" key="5">
    <source>
        <dbReference type="HAMAP-Rule" id="MF_01114"/>
    </source>
</evidence>
<organism evidence="7 8">
    <name type="scientific">Serpentinicella alkaliphila</name>
    <dbReference type="NCBI Taxonomy" id="1734049"/>
    <lineage>
        <taxon>Bacteria</taxon>
        <taxon>Bacillati</taxon>
        <taxon>Bacillota</taxon>
        <taxon>Clostridia</taxon>
        <taxon>Peptostreptococcales</taxon>
        <taxon>Natronincolaceae</taxon>
        <taxon>Serpentinicella</taxon>
    </lineage>
</organism>
<evidence type="ECO:0000256" key="1">
    <source>
        <dbReference type="ARBA" id="ARBA00004496"/>
    </source>
</evidence>
<dbReference type="Proteomes" id="UP000295504">
    <property type="component" value="Unassembled WGS sequence"/>
</dbReference>
<sequence>MEALKKEFNQVLKYLISKPRTVHEVIQYLISKDINKENITEIINRLKHLNYLNDRNYCVVFINSNRDNNKSKRQILKALENKGINREISINLINDLYSDEMELKIAEELINKLCNQIEPISFSQLKNKIIYKLKYKEFSSDTIRQAIEISRDNELFKQKLIDSEEKILEKAKVDGLKYFNKYSKKYDNKFMVKRYTLNALQRKGYDNDLCYRVINELF</sequence>
<evidence type="ECO:0000256" key="3">
    <source>
        <dbReference type="ARBA" id="ARBA00018111"/>
    </source>
</evidence>
<accession>A0A4V2T3W3</accession>
<evidence type="ECO:0000256" key="4">
    <source>
        <dbReference type="ARBA" id="ARBA00022490"/>
    </source>
</evidence>
<dbReference type="GO" id="GO:0006282">
    <property type="term" value="P:regulation of DNA repair"/>
    <property type="evidence" value="ECO:0007669"/>
    <property type="project" value="UniProtKB-UniRule"/>
</dbReference>
<dbReference type="HAMAP" id="MF_01114">
    <property type="entry name" value="RecX"/>
    <property type="match status" value="1"/>
</dbReference>
<dbReference type="PANTHER" id="PTHR33602:SF1">
    <property type="entry name" value="REGULATORY PROTEIN RECX FAMILY PROTEIN"/>
    <property type="match status" value="1"/>
</dbReference>
<dbReference type="Pfam" id="PF21982">
    <property type="entry name" value="RecX_HTH1"/>
    <property type="match status" value="1"/>
</dbReference>
<proteinExistence type="inferred from homology"/>
<comment type="function">
    <text evidence="5">Modulates RecA activity.</text>
</comment>
<dbReference type="InterPro" id="IPR036388">
    <property type="entry name" value="WH-like_DNA-bd_sf"/>
</dbReference>
<dbReference type="InterPro" id="IPR003783">
    <property type="entry name" value="Regulatory_RecX"/>
</dbReference>
<evidence type="ECO:0000259" key="6">
    <source>
        <dbReference type="Pfam" id="PF21982"/>
    </source>
</evidence>
<dbReference type="GO" id="GO:0005737">
    <property type="term" value="C:cytoplasm"/>
    <property type="evidence" value="ECO:0007669"/>
    <property type="project" value="UniProtKB-SubCell"/>
</dbReference>
<dbReference type="PANTHER" id="PTHR33602">
    <property type="entry name" value="REGULATORY PROTEIN RECX FAMILY PROTEIN"/>
    <property type="match status" value="1"/>
</dbReference>
<comment type="similarity">
    <text evidence="2 5">Belongs to the RecX family.</text>
</comment>
<dbReference type="RefSeq" id="WP_132848233.1">
    <property type="nucleotide sequence ID" value="NZ_CP058648.1"/>
</dbReference>
<gene>
    <name evidence="5" type="primary">recX</name>
    <name evidence="7" type="ORF">EDD79_101264</name>
</gene>
<name>A0A4V2T3W3_9FIRM</name>
<evidence type="ECO:0000313" key="8">
    <source>
        <dbReference type="Proteomes" id="UP000295504"/>
    </source>
</evidence>
<evidence type="ECO:0000256" key="2">
    <source>
        <dbReference type="ARBA" id="ARBA00009695"/>
    </source>
</evidence>
<feature type="domain" description="RecX first three-helical" evidence="6">
    <location>
        <begin position="8"/>
        <end position="46"/>
    </location>
</feature>
<keyword evidence="4 5" id="KW-0963">Cytoplasm</keyword>
<keyword evidence="8" id="KW-1185">Reference proteome</keyword>
<comment type="subcellular location">
    <subcellularLocation>
        <location evidence="1 5">Cytoplasm</location>
    </subcellularLocation>
</comment>
<dbReference type="Gene3D" id="1.10.10.10">
    <property type="entry name" value="Winged helix-like DNA-binding domain superfamily/Winged helix DNA-binding domain"/>
    <property type="match status" value="3"/>
</dbReference>
<dbReference type="EMBL" id="SLYC01000012">
    <property type="protein sequence ID" value="TCQ02934.1"/>
    <property type="molecule type" value="Genomic_DNA"/>
</dbReference>
<dbReference type="InterPro" id="IPR053926">
    <property type="entry name" value="RecX_HTH_1st"/>
</dbReference>